<dbReference type="SUPFAM" id="SSF102405">
    <property type="entry name" value="MCP/YpsA-like"/>
    <property type="match status" value="1"/>
</dbReference>
<dbReference type="GO" id="GO:0009294">
    <property type="term" value="P:DNA-mediated transformation"/>
    <property type="evidence" value="ECO:0007669"/>
    <property type="project" value="InterPro"/>
</dbReference>
<evidence type="ECO:0000256" key="1">
    <source>
        <dbReference type="ARBA" id="ARBA00006525"/>
    </source>
</evidence>
<dbReference type="InterPro" id="IPR003488">
    <property type="entry name" value="DprA"/>
</dbReference>
<sequence>MNEEINSRIRLFDAIEGGSPFWSREIAEFGAFQVLNSLCDGIYDGEKFNRIITRLLSKGADELLHQVHTAQAIFITPEDALWPDPLNSLSNPPIGLVVKGDATCLSKPQLGIVGTRNPTNYGLRNAAEFASGFVDRGWVITSGGAYGIDSAAHRGALFAEGETIAVIATGIDVNYPVGNQRLFHEISESGALVSEVMPGVTAIPSRFLTRNRLIAALSNATLVVEAAFRSGSLRTARDAAELLRPVMAIPGPINSPTSEGCHRLIGERAAEIVTSVNDAVEFLSI</sequence>
<dbReference type="PANTHER" id="PTHR43022:SF1">
    <property type="entry name" value="PROTEIN SMF"/>
    <property type="match status" value="1"/>
</dbReference>
<name>A0A249LG05_9ACTN</name>
<dbReference type="EMBL" id="CP016782">
    <property type="protein sequence ID" value="ASY27859.1"/>
    <property type="molecule type" value="Genomic_DNA"/>
</dbReference>
<reference evidence="3 4" key="1">
    <citation type="submission" date="2016-07" db="EMBL/GenBank/DDBJ databases">
        <title>High microdiversification within the ubiquitous acI lineage of Actinobacteria.</title>
        <authorList>
            <person name="Neuenschwander S.M."/>
            <person name="Salcher M."/>
            <person name="Ghai R."/>
            <person name="Pernthaler J."/>
        </authorList>
    </citation>
    <scope>NUCLEOTIDE SEQUENCE [LARGE SCALE GENOMIC DNA]</scope>
    <source>
        <strain evidence="3">MMS-VB-114</strain>
    </source>
</reference>
<evidence type="ECO:0000313" key="3">
    <source>
        <dbReference type="EMBL" id="ASY27859.1"/>
    </source>
</evidence>
<comment type="similarity">
    <text evidence="1">Belongs to the DprA/Smf family.</text>
</comment>
<dbReference type="Gene3D" id="3.40.50.450">
    <property type="match status" value="1"/>
</dbReference>
<dbReference type="Pfam" id="PF02481">
    <property type="entry name" value="DNA_processg_A"/>
    <property type="match status" value="1"/>
</dbReference>
<evidence type="ECO:0000313" key="4">
    <source>
        <dbReference type="Proteomes" id="UP000217221"/>
    </source>
</evidence>
<dbReference type="NCBIfam" id="TIGR00732">
    <property type="entry name" value="dprA"/>
    <property type="match status" value="1"/>
</dbReference>
<dbReference type="Proteomes" id="UP000217221">
    <property type="component" value="Chromosome"/>
</dbReference>
<dbReference type="PANTHER" id="PTHR43022">
    <property type="entry name" value="PROTEIN SMF"/>
    <property type="match status" value="1"/>
</dbReference>
<organism evidence="3 4">
    <name type="scientific">Candidatus Planktophila limnetica</name>
    <dbReference type="NCBI Taxonomy" id="573600"/>
    <lineage>
        <taxon>Bacteria</taxon>
        <taxon>Bacillati</taxon>
        <taxon>Actinomycetota</taxon>
        <taxon>Actinomycetes</taxon>
        <taxon>Candidatus Nanopelagicales</taxon>
        <taxon>Candidatus Nanopelagicaceae</taxon>
        <taxon>Candidatus Planktophila</taxon>
    </lineage>
</organism>
<dbReference type="InterPro" id="IPR057666">
    <property type="entry name" value="DrpA_SLOG"/>
</dbReference>
<feature type="domain" description="Smf/DprA SLOG" evidence="2">
    <location>
        <begin position="74"/>
        <end position="283"/>
    </location>
</feature>
<dbReference type="RefSeq" id="WP_204246762.1">
    <property type="nucleotide sequence ID" value="NZ_CP016782.1"/>
</dbReference>
<proteinExistence type="inferred from homology"/>
<dbReference type="KEGG" id="plim:PHILAsVB114_04300"/>
<keyword evidence="4" id="KW-1185">Reference proteome</keyword>
<evidence type="ECO:0000259" key="2">
    <source>
        <dbReference type="Pfam" id="PF02481"/>
    </source>
</evidence>
<gene>
    <name evidence="3" type="ORF">PHILAsVB114_04300</name>
</gene>
<protein>
    <submittedName>
        <fullName evidence="3">DNA processing protein</fullName>
    </submittedName>
</protein>
<accession>A0A249LG05</accession>
<dbReference type="AlphaFoldDB" id="A0A249LG05"/>